<gene>
    <name evidence="2" type="ORF">V5799_016062</name>
</gene>
<dbReference type="EMBL" id="JARKHS020006504">
    <property type="protein sequence ID" value="KAK8782597.1"/>
    <property type="molecule type" value="Genomic_DNA"/>
</dbReference>
<dbReference type="SUPFAM" id="SSF56801">
    <property type="entry name" value="Acetyl-CoA synthetase-like"/>
    <property type="match status" value="1"/>
</dbReference>
<dbReference type="Gene3D" id="3.30.300.30">
    <property type="match status" value="1"/>
</dbReference>
<dbReference type="AlphaFoldDB" id="A0AAQ4F634"/>
<comment type="caution">
    <text evidence="2">The sequence shown here is derived from an EMBL/GenBank/DDBJ whole genome shotgun (WGS) entry which is preliminary data.</text>
</comment>
<proteinExistence type="predicted"/>
<sequence>MPKDAAERLQNQLRQECGLRRAIPTCSFVQRRDRKHQAISAGGRVAGDLAYYDETGRVHFVERLKEMIKCMDNQVAPAEIEELITSSCPGVDKVGVVGLPHPDYGEVATAFVALKPGCHVTEKDIKKIVAGFVANTSHAPERRWRVLGLVCFATPIDFC</sequence>
<keyword evidence="3" id="KW-1185">Reference proteome</keyword>
<dbReference type="PANTHER" id="PTHR24096">
    <property type="entry name" value="LONG-CHAIN-FATTY-ACID--COA LIGASE"/>
    <property type="match status" value="1"/>
</dbReference>
<dbReference type="InterPro" id="IPR025110">
    <property type="entry name" value="AMP-bd_C"/>
</dbReference>
<organism evidence="2 3">
    <name type="scientific">Amblyomma americanum</name>
    <name type="common">Lone star tick</name>
    <dbReference type="NCBI Taxonomy" id="6943"/>
    <lineage>
        <taxon>Eukaryota</taxon>
        <taxon>Metazoa</taxon>
        <taxon>Ecdysozoa</taxon>
        <taxon>Arthropoda</taxon>
        <taxon>Chelicerata</taxon>
        <taxon>Arachnida</taxon>
        <taxon>Acari</taxon>
        <taxon>Parasitiformes</taxon>
        <taxon>Ixodida</taxon>
        <taxon>Ixodoidea</taxon>
        <taxon>Ixodidae</taxon>
        <taxon>Amblyomminae</taxon>
        <taxon>Amblyomma</taxon>
    </lineage>
</organism>
<protein>
    <recommendedName>
        <fullName evidence="1">AMP-binding enzyme C-terminal domain-containing protein</fullName>
    </recommendedName>
</protein>
<evidence type="ECO:0000313" key="3">
    <source>
        <dbReference type="Proteomes" id="UP001321473"/>
    </source>
</evidence>
<dbReference type="GO" id="GO:0016405">
    <property type="term" value="F:CoA-ligase activity"/>
    <property type="evidence" value="ECO:0007669"/>
    <property type="project" value="TreeGrafter"/>
</dbReference>
<evidence type="ECO:0000259" key="1">
    <source>
        <dbReference type="Pfam" id="PF13193"/>
    </source>
</evidence>
<dbReference type="Pfam" id="PF13193">
    <property type="entry name" value="AMP-binding_C"/>
    <property type="match status" value="1"/>
</dbReference>
<reference evidence="2 3" key="1">
    <citation type="journal article" date="2023" name="Arcadia Sci">
        <title>De novo assembly of a long-read Amblyomma americanum tick genome.</title>
        <authorList>
            <person name="Chou S."/>
            <person name="Poskanzer K.E."/>
            <person name="Rollins M."/>
            <person name="Thuy-Boun P.S."/>
        </authorList>
    </citation>
    <scope>NUCLEOTIDE SEQUENCE [LARGE SCALE GENOMIC DNA]</scope>
    <source>
        <strain evidence="2">F_SG_1</strain>
        <tissue evidence="2">Salivary glands</tissue>
    </source>
</reference>
<evidence type="ECO:0000313" key="2">
    <source>
        <dbReference type="EMBL" id="KAK8782597.1"/>
    </source>
</evidence>
<dbReference type="InterPro" id="IPR045851">
    <property type="entry name" value="AMP-bd_C_sf"/>
</dbReference>
<dbReference type="PANTHER" id="PTHR24096:SF422">
    <property type="entry name" value="BCDNA.GH02901"/>
    <property type="match status" value="1"/>
</dbReference>
<accession>A0AAQ4F634</accession>
<dbReference type="Proteomes" id="UP001321473">
    <property type="component" value="Unassembled WGS sequence"/>
</dbReference>
<name>A0AAQ4F634_AMBAM</name>
<feature type="domain" description="AMP-binding enzyme C-terminal" evidence="1">
    <location>
        <begin position="79"/>
        <end position="135"/>
    </location>
</feature>